<protein>
    <submittedName>
        <fullName evidence="2">Uncharacterized protein</fullName>
    </submittedName>
</protein>
<name>A0ABD0L0I3_9CAEN</name>
<evidence type="ECO:0000313" key="3">
    <source>
        <dbReference type="Proteomes" id="UP001519460"/>
    </source>
</evidence>
<feature type="compositionally biased region" description="Basic and acidic residues" evidence="1">
    <location>
        <begin position="1"/>
        <end position="10"/>
    </location>
</feature>
<accession>A0ABD0L0I3</accession>
<dbReference type="EMBL" id="JACVVK020000097">
    <property type="protein sequence ID" value="KAK7493046.1"/>
    <property type="molecule type" value="Genomic_DNA"/>
</dbReference>
<gene>
    <name evidence="2" type="ORF">BaRGS_00015776</name>
</gene>
<organism evidence="2 3">
    <name type="scientific">Batillaria attramentaria</name>
    <dbReference type="NCBI Taxonomy" id="370345"/>
    <lineage>
        <taxon>Eukaryota</taxon>
        <taxon>Metazoa</taxon>
        <taxon>Spiralia</taxon>
        <taxon>Lophotrochozoa</taxon>
        <taxon>Mollusca</taxon>
        <taxon>Gastropoda</taxon>
        <taxon>Caenogastropoda</taxon>
        <taxon>Sorbeoconcha</taxon>
        <taxon>Cerithioidea</taxon>
        <taxon>Batillariidae</taxon>
        <taxon>Batillaria</taxon>
    </lineage>
</organism>
<feature type="region of interest" description="Disordered" evidence="1">
    <location>
        <begin position="1"/>
        <end position="24"/>
    </location>
</feature>
<keyword evidence="3" id="KW-1185">Reference proteome</keyword>
<proteinExistence type="predicted"/>
<evidence type="ECO:0000256" key="1">
    <source>
        <dbReference type="SAM" id="MobiDB-lite"/>
    </source>
</evidence>
<dbReference type="Proteomes" id="UP001519460">
    <property type="component" value="Unassembled WGS sequence"/>
</dbReference>
<comment type="caution">
    <text evidence="2">The sequence shown here is derived from an EMBL/GenBank/DDBJ whole genome shotgun (WGS) entry which is preliminary data.</text>
</comment>
<sequence>MGDARRERETGSTPCTESKAKRGEAARVTRSQLASYLQTPPATGVWTFVNSQPRAVVDTGNTLLGRARVPGLLSRVASLLEKASRSGHSRPILRQSLLNSVSVPPVWCWIFFSLTLRLRILVRCLFVDTPQMSEHSLVMSFEAEKGYSVVWEPLQDT</sequence>
<dbReference type="AlphaFoldDB" id="A0ABD0L0I3"/>
<evidence type="ECO:0000313" key="2">
    <source>
        <dbReference type="EMBL" id="KAK7493046.1"/>
    </source>
</evidence>
<reference evidence="2 3" key="1">
    <citation type="journal article" date="2023" name="Sci. Data">
        <title>Genome assembly of the Korean intertidal mud-creeper Batillaria attramentaria.</title>
        <authorList>
            <person name="Patra A.K."/>
            <person name="Ho P.T."/>
            <person name="Jun S."/>
            <person name="Lee S.J."/>
            <person name="Kim Y."/>
            <person name="Won Y.J."/>
        </authorList>
    </citation>
    <scope>NUCLEOTIDE SEQUENCE [LARGE SCALE GENOMIC DNA]</scope>
    <source>
        <strain evidence="2">Wonlab-2016</strain>
    </source>
</reference>